<dbReference type="AlphaFoldDB" id="A0A0D2UXS4"/>
<dbReference type="EMBL" id="CM001750">
    <property type="protein sequence ID" value="KJB73739.1"/>
    <property type="molecule type" value="Genomic_DNA"/>
</dbReference>
<evidence type="ECO:0008006" key="3">
    <source>
        <dbReference type="Google" id="ProtNLM"/>
    </source>
</evidence>
<evidence type="ECO:0000313" key="1">
    <source>
        <dbReference type="EMBL" id="KJB73739.1"/>
    </source>
</evidence>
<reference evidence="1 2" key="1">
    <citation type="journal article" date="2012" name="Nature">
        <title>Repeated polyploidization of Gossypium genomes and the evolution of spinnable cotton fibres.</title>
        <authorList>
            <person name="Paterson A.H."/>
            <person name="Wendel J.F."/>
            <person name="Gundlach H."/>
            <person name="Guo H."/>
            <person name="Jenkins J."/>
            <person name="Jin D."/>
            <person name="Llewellyn D."/>
            <person name="Showmaker K.C."/>
            <person name="Shu S."/>
            <person name="Udall J."/>
            <person name="Yoo M.J."/>
            <person name="Byers R."/>
            <person name="Chen W."/>
            <person name="Doron-Faigenboim A."/>
            <person name="Duke M.V."/>
            <person name="Gong L."/>
            <person name="Grimwood J."/>
            <person name="Grover C."/>
            <person name="Grupp K."/>
            <person name="Hu G."/>
            <person name="Lee T.H."/>
            <person name="Li J."/>
            <person name="Lin L."/>
            <person name="Liu T."/>
            <person name="Marler B.S."/>
            <person name="Page J.T."/>
            <person name="Roberts A.W."/>
            <person name="Romanel E."/>
            <person name="Sanders W.S."/>
            <person name="Szadkowski E."/>
            <person name="Tan X."/>
            <person name="Tang H."/>
            <person name="Xu C."/>
            <person name="Wang J."/>
            <person name="Wang Z."/>
            <person name="Zhang D."/>
            <person name="Zhang L."/>
            <person name="Ashrafi H."/>
            <person name="Bedon F."/>
            <person name="Bowers J.E."/>
            <person name="Brubaker C.L."/>
            <person name="Chee P.W."/>
            <person name="Das S."/>
            <person name="Gingle A.R."/>
            <person name="Haigler C.H."/>
            <person name="Harker D."/>
            <person name="Hoffmann L.V."/>
            <person name="Hovav R."/>
            <person name="Jones D.C."/>
            <person name="Lemke C."/>
            <person name="Mansoor S."/>
            <person name="ur Rahman M."/>
            <person name="Rainville L.N."/>
            <person name="Rambani A."/>
            <person name="Reddy U.K."/>
            <person name="Rong J.K."/>
            <person name="Saranga Y."/>
            <person name="Scheffler B.E."/>
            <person name="Scheffler J.A."/>
            <person name="Stelly D.M."/>
            <person name="Triplett B.A."/>
            <person name="Van Deynze A."/>
            <person name="Vaslin M.F."/>
            <person name="Waghmare V.N."/>
            <person name="Walford S.A."/>
            <person name="Wright R.J."/>
            <person name="Zaki E.A."/>
            <person name="Zhang T."/>
            <person name="Dennis E.S."/>
            <person name="Mayer K.F."/>
            <person name="Peterson D.G."/>
            <person name="Rokhsar D.S."/>
            <person name="Wang X."/>
            <person name="Schmutz J."/>
        </authorList>
    </citation>
    <scope>NUCLEOTIDE SEQUENCE [LARGE SCALE GENOMIC DNA]</scope>
</reference>
<dbReference type="PANTHER" id="PTHR33103:SF110">
    <property type="entry name" value="DUF674 FAMILY PROTEIN"/>
    <property type="match status" value="1"/>
</dbReference>
<gene>
    <name evidence="1" type="ORF">B456_011G247300</name>
</gene>
<dbReference type="OMA" id="RSHKILY"/>
<keyword evidence="2" id="KW-1185">Reference proteome</keyword>
<sequence length="227" mass="25258">MAATKPTTVSKKLLIDPKSDRILFAEAGKDFVDFLFYIMSLPVGTVVRLLGKQRTVGCLGNIYESIENLNDYYYMKSAATKVILLKPMSKYTNLYWCKNHQNYNGGTAYVANHPTAACPSCGHYFMKSNDVLFVNPTNNGVPDSGEEALIKRPATFMIMDDLVVRPMYTNSIITLLDKFNIKDVNDLEEKTIGVGVNEAVELLRASMQSKTVLTDVFLGGKKKSSEV</sequence>
<proteinExistence type="predicted"/>
<evidence type="ECO:0000313" key="2">
    <source>
        <dbReference type="Proteomes" id="UP000032304"/>
    </source>
</evidence>
<dbReference type="InterPro" id="IPR007750">
    <property type="entry name" value="DUF674"/>
</dbReference>
<name>A0A0D2UXS4_GOSRA</name>
<protein>
    <recommendedName>
        <fullName evidence="3">DUF674 domain-containing protein</fullName>
    </recommendedName>
</protein>
<dbReference type="Gramene" id="KJB73739">
    <property type="protein sequence ID" value="KJB73739"/>
    <property type="gene ID" value="B456_011G247300"/>
</dbReference>
<dbReference type="Pfam" id="PF05056">
    <property type="entry name" value="DUF674"/>
    <property type="match status" value="1"/>
</dbReference>
<dbReference type="Proteomes" id="UP000032304">
    <property type="component" value="Chromosome 11"/>
</dbReference>
<dbReference type="PANTHER" id="PTHR33103">
    <property type="entry name" value="OS01G0153900 PROTEIN"/>
    <property type="match status" value="1"/>
</dbReference>
<organism evidence="1 2">
    <name type="scientific">Gossypium raimondii</name>
    <name type="common">Peruvian cotton</name>
    <name type="synonym">Gossypium klotzschianum subsp. raimondii</name>
    <dbReference type="NCBI Taxonomy" id="29730"/>
    <lineage>
        <taxon>Eukaryota</taxon>
        <taxon>Viridiplantae</taxon>
        <taxon>Streptophyta</taxon>
        <taxon>Embryophyta</taxon>
        <taxon>Tracheophyta</taxon>
        <taxon>Spermatophyta</taxon>
        <taxon>Magnoliopsida</taxon>
        <taxon>eudicotyledons</taxon>
        <taxon>Gunneridae</taxon>
        <taxon>Pentapetalae</taxon>
        <taxon>rosids</taxon>
        <taxon>malvids</taxon>
        <taxon>Malvales</taxon>
        <taxon>Malvaceae</taxon>
        <taxon>Malvoideae</taxon>
        <taxon>Gossypium</taxon>
    </lineage>
</organism>
<accession>A0A0D2UXS4</accession>